<proteinExistence type="predicted"/>
<feature type="compositionally biased region" description="Basic and acidic residues" evidence="1">
    <location>
        <begin position="56"/>
        <end position="66"/>
    </location>
</feature>
<accession>T1D8F2</accession>
<dbReference type="EMBL" id="AUZY01000682">
    <property type="protein sequence ID" value="EQD77694.1"/>
    <property type="molecule type" value="Genomic_DNA"/>
</dbReference>
<comment type="caution">
    <text evidence="2">The sequence shown here is derived from an EMBL/GenBank/DDBJ whole genome shotgun (WGS) entry which is preliminary data.</text>
</comment>
<evidence type="ECO:0000313" key="2">
    <source>
        <dbReference type="EMBL" id="EQD77694.1"/>
    </source>
</evidence>
<evidence type="ECO:0000256" key="1">
    <source>
        <dbReference type="SAM" id="MobiDB-lite"/>
    </source>
</evidence>
<feature type="region of interest" description="Disordered" evidence="1">
    <location>
        <begin position="38"/>
        <end position="66"/>
    </location>
</feature>
<protein>
    <submittedName>
        <fullName evidence="2">Uncharacterized protein</fullName>
    </submittedName>
</protein>
<sequence>MLDVCFPTTDGRELILTRYTEPEADQKMLLQQLNLTLPAQPHRESPPWAPSLAERTPSDGRLPRRM</sequence>
<gene>
    <name evidence="2" type="ORF">B1B_00932</name>
</gene>
<reference evidence="2" key="2">
    <citation type="journal article" date="2014" name="ISME J.">
        <title>Microbial stratification in low pH oxic and suboxic macroscopic growths along an acid mine drainage.</title>
        <authorList>
            <person name="Mendez-Garcia C."/>
            <person name="Mesa V."/>
            <person name="Sprenger R.R."/>
            <person name="Richter M."/>
            <person name="Diez M.S."/>
            <person name="Solano J."/>
            <person name="Bargiela R."/>
            <person name="Golyshina O.V."/>
            <person name="Manteca A."/>
            <person name="Ramos J.L."/>
            <person name="Gallego J.R."/>
            <person name="Llorente I."/>
            <person name="Martins Dos Santos V.A."/>
            <person name="Jensen O.N."/>
            <person name="Pelaez A.I."/>
            <person name="Sanchez J."/>
            <person name="Ferrer M."/>
        </authorList>
    </citation>
    <scope>NUCLEOTIDE SEQUENCE</scope>
</reference>
<reference evidence="2" key="1">
    <citation type="submission" date="2013-08" db="EMBL/GenBank/DDBJ databases">
        <authorList>
            <person name="Mendez C."/>
            <person name="Richter M."/>
            <person name="Ferrer M."/>
            <person name="Sanchez J."/>
        </authorList>
    </citation>
    <scope>NUCLEOTIDE SEQUENCE</scope>
</reference>
<name>T1D8F2_9ZZZZ</name>
<organism evidence="2">
    <name type="scientific">mine drainage metagenome</name>
    <dbReference type="NCBI Taxonomy" id="410659"/>
    <lineage>
        <taxon>unclassified sequences</taxon>
        <taxon>metagenomes</taxon>
        <taxon>ecological metagenomes</taxon>
    </lineage>
</organism>
<dbReference type="AlphaFoldDB" id="T1D8F2"/>